<dbReference type="PANTHER" id="PTHR48125:SF10">
    <property type="entry name" value="OS12G0136300 PROTEIN"/>
    <property type="match status" value="1"/>
</dbReference>
<dbReference type="PATRIC" id="fig|1297742.4.peg.4790"/>
<dbReference type="GO" id="GO:0006508">
    <property type="term" value="P:proteolysis"/>
    <property type="evidence" value="ECO:0007669"/>
    <property type="project" value="UniProtKB-KW"/>
</dbReference>
<evidence type="ECO:0000256" key="6">
    <source>
        <dbReference type="ARBA" id="ARBA00022833"/>
    </source>
</evidence>
<dbReference type="SUPFAM" id="SSF55166">
    <property type="entry name" value="Hedgehog/DD-peptidase"/>
    <property type="match status" value="1"/>
</dbReference>
<evidence type="ECO:0000256" key="4">
    <source>
        <dbReference type="ARBA" id="ARBA00022764"/>
    </source>
</evidence>
<reference evidence="10 11" key="1">
    <citation type="journal article" date="2016" name="PLoS ONE">
        <title>Complete Genome Sequence and Comparative Genomics of a Novel Myxobacterium Myxococcus hansupus.</title>
        <authorList>
            <person name="Sharma G."/>
            <person name="Narwani T."/>
            <person name="Subramanian S."/>
        </authorList>
    </citation>
    <scope>NUCLEOTIDE SEQUENCE [LARGE SCALE GENOMIC DNA]</scope>
    <source>
        <strain evidence="11">mixupus</strain>
    </source>
</reference>
<dbReference type="EMBL" id="CP012109">
    <property type="protein sequence ID" value="AKQ67831.1"/>
    <property type="molecule type" value="Genomic_DNA"/>
</dbReference>
<evidence type="ECO:0000256" key="7">
    <source>
        <dbReference type="ARBA" id="ARBA00023049"/>
    </source>
</evidence>
<organism evidence="10 11">
    <name type="scientific">Pseudomyxococcus hansupus</name>
    <dbReference type="NCBI Taxonomy" id="1297742"/>
    <lineage>
        <taxon>Bacteria</taxon>
        <taxon>Pseudomonadati</taxon>
        <taxon>Myxococcota</taxon>
        <taxon>Myxococcia</taxon>
        <taxon>Myxococcales</taxon>
        <taxon>Cystobacterineae</taxon>
        <taxon>Myxococcaceae</taxon>
        <taxon>Pseudomyxococcus</taxon>
    </lineage>
</organism>
<keyword evidence="6" id="KW-0862">Zinc</keyword>
<feature type="region of interest" description="Disordered" evidence="8">
    <location>
        <begin position="567"/>
        <end position="615"/>
    </location>
</feature>
<dbReference type="Gene3D" id="3.10.350.10">
    <property type="entry name" value="LysM domain"/>
    <property type="match status" value="1"/>
</dbReference>
<accession>A0A0H4WWQ0</accession>
<dbReference type="Pfam" id="PF03411">
    <property type="entry name" value="Peptidase_M74"/>
    <property type="match status" value="1"/>
</dbReference>
<dbReference type="eggNOG" id="COG1388">
    <property type="taxonomic scope" value="Bacteria"/>
</dbReference>
<dbReference type="GO" id="GO:0008237">
    <property type="term" value="F:metallopeptidase activity"/>
    <property type="evidence" value="ECO:0007669"/>
    <property type="project" value="UniProtKB-KW"/>
</dbReference>
<feature type="compositionally biased region" description="Low complexity" evidence="8">
    <location>
        <begin position="1"/>
        <end position="37"/>
    </location>
</feature>
<feature type="compositionally biased region" description="Low complexity" evidence="8">
    <location>
        <begin position="586"/>
        <end position="601"/>
    </location>
</feature>
<evidence type="ECO:0000256" key="5">
    <source>
        <dbReference type="ARBA" id="ARBA00022801"/>
    </source>
</evidence>
<feature type="compositionally biased region" description="Acidic residues" evidence="8">
    <location>
        <begin position="46"/>
        <end position="64"/>
    </location>
</feature>
<dbReference type="InterPro" id="IPR036779">
    <property type="entry name" value="LysM_dom_sf"/>
</dbReference>
<proteinExistence type="predicted"/>
<dbReference type="KEGG" id="mym:A176_004743"/>
<evidence type="ECO:0000256" key="2">
    <source>
        <dbReference type="ARBA" id="ARBA00022723"/>
    </source>
</evidence>
<dbReference type="GO" id="GO:0004252">
    <property type="term" value="F:serine-type endopeptidase activity"/>
    <property type="evidence" value="ECO:0007669"/>
    <property type="project" value="InterPro"/>
</dbReference>
<dbReference type="Proteomes" id="UP000009026">
    <property type="component" value="Chromosome"/>
</dbReference>
<dbReference type="STRING" id="1297742.A176_004743"/>
<dbReference type="InterPro" id="IPR018392">
    <property type="entry name" value="LysM"/>
</dbReference>
<evidence type="ECO:0000256" key="3">
    <source>
        <dbReference type="ARBA" id="ARBA00022729"/>
    </source>
</evidence>
<evidence type="ECO:0000259" key="9">
    <source>
        <dbReference type="PROSITE" id="PS51782"/>
    </source>
</evidence>
<dbReference type="eggNOG" id="COG3770">
    <property type="taxonomic scope" value="Bacteria"/>
</dbReference>
<dbReference type="RefSeq" id="WP_002637213.1">
    <property type="nucleotide sequence ID" value="NZ_CP012109.1"/>
</dbReference>
<keyword evidence="5" id="KW-0378">Hydrolase</keyword>
<feature type="region of interest" description="Disordered" evidence="8">
    <location>
        <begin position="1"/>
        <end position="84"/>
    </location>
</feature>
<feature type="compositionally biased region" description="Polar residues" evidence="8">
    <location>
        <begin position="567"/>
        <end position="584"/>
    </location>
</feature>
<dbReference type="InterPro" id="IPR005073">
    <property type="entry name" value="Peptidase_M74"/>
</dbReference>
<dbReference type="SUPFAM" id="SSF54106">
    <property type="entry name" value="LysM domain"/>
    <property type="match status" value="1"/>
</dbReference>
<keyword evidence="7" id="KW-0482">Metalloprotease</keyword>
<dbReference type="AlphaFoldDB" id="A0A0H4WWQ0"/>
<keyword evidence="2" id="KW-0479">Metal-binding</keyword>
<name>A0A0H4WWQ0_9BACT</name>
<dbReference type="InterPro" id="IPR009045">
    <property type="entry name" value="Zn_M74/Hedgehog-like"/>
</dbReference>
<evidence type="ECO:0000256" key="8">
    <source>
        <dbReference type="SAM" id="MobiDB-lite"/>
    </source>
</evidence>
<feature type="domain" description="LysM" evidence="9">
    <location>
        <begin position="304"/>
        <end position="347"/>
    </location>
</feature>
<keyword evidence="3" id="KW-0732">Signal</keyword>
<dbReference type="Gene3D" id="3.30.1380.10">
    <property type="match status" value="1"/>
</dbReference>
<dbReference type="GO" id="GO:0046872">
    <property type="term" value="F:metal ion binding"/>
    <property type="evidence" value="ECO:0007669"/>
    <property type="project" value="UniProtKB-KW"/>
</dbReference>
<dbReference type="CDD" id="cd00118">
    <property type="entry name" value="LysM"/>
    <property type="match status" value="1"/>
</dbReference>
<sequence length="615" mass="63114">MAAAEPSPEVTAPSPAPAEAAPVAVETAAAESASTPANEGCAVSAEDLESDEEELAEGEGDDGEKETPDAVVEGPVPQGPVYSSEISDEELARRWKDEIASLGSMAVGFAHSGRLVNARQFPQGDDWIVVMPAGAWATEETIDYLTEAIRDVRARFPSAPPLRVNGISHKEGGYMRPHKSHQNGRDVDVGFYYPTVDPIRTRAREHVIDVGLNWALIRSLLIKTDVQMILVDRRVRKVIYDYAVRAGEDKAWLDSIFNDGPMGMVRHARGHRDHFHIRFHNPRAQELGRRVQPFLALQPEHNVTTHRIRNGDTLGGIALRYGSSVAMIKKANRMKNNFLRAGNRLSVPLRGPCTHCPVPPQFVLPTRRLPPNEVAPALVAAASKAPENDCARPASEEPAKAAAPSVGVASVEAAASGMPAAPAGNVASGAGPQAAPMVGSASVRAAASVLPASGGHVAAEVTPASSTAQVAAGTVVPAASSARDVVPAVGSASVGAAASVLPTASAEKGVAGVKPASGGASLEVVPAVGSASVAPASGSVRDVAAPVKPAAAVNVASTVVPAAATQGASDVQQGSGATTPQAQDVKSAASEPAAKPTAAPARESEQGAAGVSHGR</sequence>
<keyword evidence="11" id="KW-1185">Reference proteome</keyword>
<dbReference type="GO" id="GO:0030288">
    <property type="term" value="C:outer membrane-bounded periplasmic space"/>
    <property type="evidence" value="ECO:0007669"/>
    <property type="project" value="InterPro"/>
</dbReference>
<dbReference type="PANTHER" id="PTHR48125">
    <property type="entry name" value="LP07818P1"/>
    <property type="match status" value="1"/>
</dbReference>
<keyword evidence="1" id="KW-0645">Protease</keyword>
<keyword evidence="4" id="KW-0574">Periplasm</keyword>
<dbReference type="PROSITE" id="PS51782">
    <property type="entry name" value="LYSM"/>
    <property type="match status" value="1"/>
</dbReference>
<evidence type="ECO:0000313" key="10">
    <source>
        <dbReference type="EMBL" id="AKQ67831.1"/>
    </source>
</evidence>
<dbReference type="SMART" id="SM00257">
    <property type="entry name" value="LysM"/>
    <property type="match status" value="1"/>
</dbReference>
<protein>
    <submittedName>
        <fullName evidence="10">LysM domain protein</fullName>
    </submittedName>
</protein>
<evidence type="ECO:0000256" key="1">
    <source>
        <dbReference type="ARBA" id="ARBA00022670"/>
    </source>
</evidence>
<dbReference type="Pfam" id="PF01476">
    <property type="entry name" value="LysM"/>
    <property type="match status" value="1"/>
</dbReference>
<gene>
    <name evidence="10" type="ORF">A176_004743</name>
</gene>
<evidence type="ECO:0000313" key="11">
    <source>
        <dbReference type="Proteomes" id="UP000009026"/>
    </source>
</evidence>